<keyword evidence="2" id="KW-1185">Reference proteome</keyword>
<keyword evidence="1" id="KW-0413">Isomerase</keyword>
<dbReference type="Pfam" id="PF02567">
    <property type="entry name" value="PhzC-PhzF"/>
    <property type="match status" value="1"/>
</dbReference>
<evidence type="ECO:0000313" key="1">
    <source>
        <dbReference type="EMBL" id="MBP1937190.1"/>
    </source>
</evidence>
<sequence length="289" mass="32613">MRYYVVDVFAEQKYQGNPLAVFLPDQECSKIEMQQIAREINYSETTFIMSGKKQDGGYDVRIFTPDREVPFAGHPTLGTAFIINQLLEQSQCDQVILNLGVGQIPVNITEEELSMEQKGPDFRTVIEQPEVMAEILQINVEDINCNYPIQVVSTGLPSIIVPLHTLDAVKRCSIHHEKFQAFIDHTVKAGVLVFAPESEKEENDLRVRVFMDDTGFLEDPATGSANGNLAGYLLEHNFYNTPKINLRVEQGYEMGRPSLIKVEAEKVGRQFRINIGGKVFLVAKGEWMN</sequence>
<gene>
    <name evidence="1" type="ORF">J2Z20_002083</name>
</gene>
<name>A0ABS4H3T2_9BACL</name>
<protein>
    <submittedName>
        <fullName evidence="1">Trans-2,3-dihydro-3-hydroxyanthranilate isomerase</fullName>
        <ecNumber evidence="1">5.3.3.17</ecNumber>
    </submittedName>
</protein>
<comment type="caution">
    <text evidence="1">The sequence shown here is derived from an EMBL/GenBank/DDBJ whole genome shotgun (WGS) entry which is preliminary data.</text>
</comment>
<reference evidence="1 2" key="1">
    <citation type="submission" date="2021-03" db="EMBL/GenBank/DDBJ databases">
        <title>Genomic Encyclopedia of Type Strains, Phase IV (KMG-IV): sequencing the most valuable type-strain genomes for metagenomic binning, comparative biology and taxonomic classification.</title>
        <authorList>
            <person name="Goeker M."/>
        </authorList>
    </citation>
    <scope>NUCLEOTIDE SEQUENCE [LARGE SCALE GENOMIC DNA]</scope>
    <source>
        <strain evidence="1 2">DSM 23491</strain>
    </source>
</reference>
<dbReference type="GO" id="GO:0102943">
    <property type="term" value="F:trans-2,3-dihydro-3-hydroxy-anthranilate isomerase activity"/>
    <property type="evidence" value="ECO:0007669"/>
    <property type="project" value="UniProtKB-EC"/>
</dbReference>
<dbReference type="EMBL" id="JAGGKP010000004">
    <property type="protein sequence ID" value="MBP1937190.1"/>
    <property type="molecule type" value="Genomic_DNA"/>
</dbReference>
<dbReference type="SUPFAM" id="SSF54506">
    <property type="entry name" value="Diaminopimelate epimerase-like"/>
    <property type="match status" value="1"/>
</dbReference>
<dbReference type="PANTHER" id="PTHR13774">
    <property type="entry name" value="PHENAZINE BIOSYNTHESIS PROTEIN"/>
    <property type="match status" value="1"/>
</dbReference>
<dbReference type="RefSeq" id="WP_209849146.1">
    <property type="nucleotide sequence ID" value="NZ_CBCRVE010000008.1"/>
</dbReference>
<dbReference type="Proteomes" id="UP001519273">
    <property type="component" value="Unassembled WGS sequence"/>
</dbReference>
<accession>A0ABS4H3T2</accession>
<dbReference type="EC" id="5.3.3.17" evidence="1"/>
<dbReference type="NCBIfam" id="TIGR00654">
    <property type="entry name" value="PhzF_family"/>
    <property type="match status" value="1"/>
</dbReference>
<dbReference type="InterPro" id="IPR003719">
    <property type="entry name" value="Phenazine_PhzF-like"/>
</dbReference>
<proteinExistence type="predicted"/>
<dbReference type="PANTHER" id="PTHR13774:SF32">
    <property type="entry name" value="ANTISENSE-ENHANCING SEQUENCE 1"/>
    <property type="match status" value="1"/>
</dbReference>
<dbReference type="PIRSF" id="PIRSF016184">
    <property type="entry name" value="PhzC_PhzF"/>
    <property type="match status" value="1"/>
</dbReference>
<organism evidence="1 2">
    <name type="scientific">Paenibacillus sediminis</name>
    <dbReference type="NCBI Taxonomy" id="664909"/>
    <lineage>
        <taxon>Bacteria</taxon>
        <taxon>Bacillati</taxon>
        <taxon>Bacillota</taxon>
        <taxon>Bacilli</taxon>
        <taxon>Bacillales</taxon>
        <taxon>Paenibacillaceae</taxon>
        <taxon>Paenibacillus</taxon>
    </lineage>
</organism>
<evidence type="ECO:0000313" key="2">
    <source>
        <dbReference type="Proteomes" id="UP001519273"/>
    </source>
</evidence>
<dbReference type="Gene3D" id="3.10.310.10">
    <property type="entry name" value="Diaminopimelate Epimerase, Chain A, domain 1"/>
    <property type="match status" value="2"/>
</dbReference>